<evidence type="ECO:0000256" key="4">
    <source>
        <dbReference type="ARBA" id="ARBA00023163"/>
    </source>
</evidence>
<keyword evidence="3" id="KW-0731">Sigma factor</keyword>
<reference evidence="7 8" key="1">
    <citation type="submission" date="2017-03" db="EMBL/GenBank/DDBJ databases">
        <authorList>
            <person name="Afonso C.L."/>
            <person name="Miller P.J."/>
            <person name="Scott M.A."/>
            <person name="Spackman E."/>
            <person name="Goraichik I."/>
            <person name="Dimitrov K.M."/>
            <person name="Suarez D.L."/>
            <person name="Swayne D.E."/>
        </authorList>
    </citation>
    <scope>NUCLEOTIDE SEQUENCE [LARGE SCALE GENOMIC DNA]</scope>
    <source>
        <strain evidence="7">PRJEB14757</strain>
    </source>
</reference>
<evidence type="ECO:0000313" key="8">
    <source>
        <dbReference type="Proteomes" id="UP000191931"/>
    </source>
</evidence>
<dbReference type="GO" id="GO:0016987">
    <property type="term" value="F:sigma factor activity"/>
    <property type="evidence" value="ECO:0007669"/>
    <property type="project" value="UniProtKB-KW"/>
</dbReference>
<dbReference type="AlphaFoldDB" id="A0A1W1H6P2"/>
<feature type="domain" description="RNA polymerase sigma-70 region 2" evidence="5">
    <location>
        <begin position="47"/>
        <end position="111"/>
    </location>
</feature>
<dbReference type="GO" id="GO:0006352">
    <property type="term" value="P:DNA-templated transcription initiation"/>
    <property type="evidence" value="ECO:0007669"/>
    <property type="project" value="InterPro"/>
</dbReference>
<dbReference type="GO" id="GO:0003677">
    <property type="term" value="F:DNA binding"/>
    <property type="evidence" value="ECO:0007669"/>
    <property type="project" value="InterPro"/>
</dbReference>
<dbReference type="InterPro" id="IPR014284">
    <property type="entry name" value="RNA_pol_sigma-70_dom"/>
</dbReference>
<feature type="domain" description="RNA polymerase sigma factor 70 region 4 type 2" evidence="6">
    <location>
        <begin position="156"/>
        <end position="206"/>
    </location>
</feature>
<dbReference type="OrthoDB" id="5513261at2"/>
<organism evidence="7 8">
    <name type="scientific">Desulfamplus magnetovallimortis</name>
    <dbReference type="NCBI Taxonomy" id="1246637"/>
    <lineage>
        <taxon>Bacteria</taxon>
        <taxon>Pseudomonadati</taxon>
        <taxon>Thermodesulfobacteriota</taxon>
        <taxon>Desulfobacteria</taxon>
        <taxon>Desulfobacterales</taxon>
        <taxon>Desulfobacteraceae</taxon>
        <taxon>Desulfamplus</taxon>
    </lineage>
</organism>
<proteinExistence type="inferred from homology"/>
<dbReference type="Gene3D" id="1.10.1740.10">
    <property type="match status" value="1"/>
</dbReference>
<dbReference type="SUPFAM" id="SSF88659">
    <property type="entry name" value="Sigma3 and sigma4 domains of RNA polymerase sigma factors"/>
    <property type="match status" value="1"/>
</dbReference>
<evidence type="ECO:0000259" key="6">
    <source>
        <dbReference type="Pfam" id="PF08281"/>
    </source>
</evidence>
<keyword evidence="4" id="KW-0804">Transcription</keyword>
<evidence type="ECO:0000313" key="7">
    <source>
        <dbReference type="EMBL" id="SLM28096.1"/>
    </source>
</evidence>
<dbReference type="SUPFAM" id="SSF88946">
    <property type="entry name" value="Sigma2 domain of RNA polymerase sigma factors"/>
    <property type="match status" value="1"/>
</dbReference>
<dbReference type="PANTHER" id="PTHR43133">
    <property type="entry name" value="RNA POLYMERASE ECF-TYPE SIGMA FACTO"/>
    <property type="match status" value="1"/>
</dbReference>
<dbReference type="PANTHER" id="PTHR43133:SF51">
    <property type="entry name" value="RNA POLYMERASE SIGMA FACTOR"/>
    <property type="match status" value="1"/>
</dbReference>
<comment type="similarity">
    <text evidence="1">Belongs to the sigma-70 factor family. ECF subfamily.</text>
</comment>
<dbReference type="EMBL" id="FWEV01000031">
    <property type="protein sequence ID" value="SLM28096.1"/>
    <property type="molecule type" value="Genomic_DNA"/>
</dbReference>
<sequence>MLGEGEKTPKRVHSYGFFGVTTLHVKLDEKQLLQELKKGNRLAFEHLVKRYQHRLLSIACGITLDREESLEIVQDVFMRVHQNIHTFRGESSLMSWMRIITVNLSLNWKRKWLRRFRWKHHDIETEDGGILPDAENSGEHETPEAKYIDRQLEQKIMKNIALMPEKMRTVFVLKTVEHLSYEEIAQTLNIKTGTVRSRLHNARQLLAESLNE</sequence>
<dbReference type="InterPro" id="IPR013249">
    <property type="entry name" value="RNA_pol_sigma70_r4_t2"/>
</dbReference>
<dbReference type="STRING" id="1246637.MTBBW1_1260018"/>
<dbReference type="InterPro" id="IPR013325">
    <property type="entry name" value="RNA_pol_sigma_r2"/>
</dbReference>
<protein>
    <submittedName>
        <fullName evidence="7">RNA polymerase sigma factor</fullName>
    </submittedName>
</protein>
<gene>
    <name evidence="7" type="ORF">MTBBW1_1260018</name>
</gene>
<dbReference type="Pfam" id="PF08281">
    <property type="entry name" value="Sigma70_r4_2"/>
    <property type="match status" value="1"/>
</dbReference>
<dbReference type="Proteomes" id="UP000191931">
    <property type="component" value="Unassembled WGS sequence"/>
</dbReference>
<name>A0A1W1H6P2_9BACT</name>
<dbReference type="Pfam" id="PF04542">
    <property type="entry name" value="Sigma70_r2"/>
    <property type="match status" value="1"/>
</dbReference>
<dbReference type="InterPro" id="IPR036388">
    <property type="entry name" value="WH-like_DNA-bd_sf"/>
</dbReference>
<keyword evidence="8" id="KW-1185">Reference proteome</keyword>
<dbReference type="InterPro" id="IPR013324">
    <property type="entry name" value="RNA_pol_sigma_r3/r4-like"/>
</dbReference>
<evidence type="ECO:0000256" key="2">
    <source>
        <dbReference type="ARBA" id="ARBA00023015"/>
    </source>
</evidence>
<evidence type="ECO:0000259" key="5">
    <source>
        <dbReference type="Pfam" id="PF04542"/>
    </source>
</evidence>
<accession>A0A1W1H6P2</accession>
<dbReference type="InterPro" id="IPR039425">
    <property type="entry name" value="RNA_pol_sigma-70-like"/>
</dbReference>
<dbReference type="NCBIfam" id="TIGR02937">
    <property type="entry name" value="sigma70-ECF"/>
    <property type="match status" value="1"/>
</dbReference>
<dbReference type="CDD" id="cd06171">
    <property type="entry name" value="Sigma70_r4"/>
    <property type="match status" value="1"/>
</dbReference>
<keyword evidence="2" id="KW-0805">Transcription regulation</keyword>
<dbReference type="Gene3D" id="1.10.10.10">
    <property type="entry name" value="Winged helix-like DNA-binding domain superfamily/Winged helix DNA-binding domain"/>
    <property type="match status" value="1"/>
</dbReference>
<evidence type="ECO:0000256" key="3">
    <source>
        <dbReference type="ARBA" id="ARBA00023082"/>
    </source>
</evidence>
<dbReference type="InterPro" id="IPR007627">
    <property type="entry name" value="RNA_pol_sigma70_r2"/>
</dbReference>
<evidence type="ECO:0000256" key="1">
    <source>
        <dbReference type="ARBA" id="ARBA00010641"/>
    </source>
</evidence>